<feature type="compositionally biased region" description="Basic and acidic residues" evidence="1">
    <location>
        <begin position="1"/>
        <end position="18"/>
    </location>
</feature>
<reference evidence="2 3" key="1">
    <citation type="submission" date="2018-10" db="EMBL/GenBank/DDBJ databases">
        <title>Improved assembly of the deer mouse Peromyscus maniculatus genome.</title>
        <authorList>
            <person name="Lassance J.-M."/>
            <person name="Hoekstra H.E."/>
        </authorList>
    </citation>
    <scope>NUCLEOTIDE SEQUENCE [LARGE SCALE GENOMIC DNA]</scope>
</reference>
<sequence>MRRLHLSERRDSFKKQEAVQEVSFDEEPGPPRAVPKIAVQGAEGTPGTQGPAAKD</sequence>
<protein>
    <submittedName>
        <fullName evidence="2">Uncharacterized protein</fullName>
    </submittedName>
</protein>
<keyword evidence="3" id="KW-1185">Reference proteome</keyword>
<organism evidence="2 3">
    <name type="scientific">Peromyscus maniculatus bairdii</name>
    <name type="common">Prairie deer mouse</name>
    <dbReference type="NCBI Taxonomy" id="230844"/>
    <lineage>
        <taxon>Eukaryota</taxon>
        <taxon>Metazoa</taxon>
        <taxon>Chordata</taxon>
        <taxon>Craniata</taxon>
        <taxon>Vertebrata</taxon>
        <taxon>Euteleostomi</taxon>
        <taxon>Mammalia</taxon>
        <taxon>Eutheria</taxon>
        <taxon>Euarchontoglires</taxon>
        <taxon>Glires</taxon>
        <taxon>Rodentia</taxon>
        <taxon>Myomorpha</taxon>
        <taxon>Muroidea</taxon>
        <taxon>Cricetidae</taxon>
        <taxon>Neotominae</taxon>
        <taxon>Peromyscus</taxon>
    </lineage>
</organism>
<dbReference type="GeneTree" id="ENSGT00940000174538"/>
<accession>A0A8C8URZ1</accession>
<proteinExistence type="predicted"/>
<dbReference type="Proteomes" id="UP000694547">
    <property type="component" value="Chromosome 17"/>
</dbReference>
<dbReference type="Ensembl" id="ENSPEMT00000040795.1">
    <property type="protein sequence ID" value="ENSPEMP00000034455.1"/>
    <property type="gene ID" value="ENSPEMG00000029300.1"/>
</dbReference>
<feature type="region of interest" description="Disordered" evidence="1">
    <location>
        <begin position="1"/>
        <end position="55"/>
    </location>
</feature>
<reference evidence="2" key="2">
    <citation type="submission" date="2025-08" db="UniProtKB">
        <authorList>
            <consortium name="Ensembl"/>
        </authorList>
    </citation>
    <scope>IDENTIFICATION</scope>
</reference>
<evidence type="ECO:0000313" key="3">
    <source>
        <dbReference type="Proteomes" id="UP000694547"/>
    </source>
</evidence>
<evidence type="ECO:0000313" key="2">
    <source>
        <dbReference type="Ensembl" id="ENSPEMP00000034455.1"/>
    </source>
</evidence>
<reference evidence="2" key="3">
    <citation type="submission" date="2025-09" db="UniProtKB">
        <authorList>
            <consortium name="Ensembl"/>
        </authorList>
    </citation>
    <scope>IDENTIFICATION</scope>
</reference>
<name>A0A8C8URZ1_PERMB</name>
<evidence type="ECO:0000256" key="1">
    <source>
        <dbReference type="SAM" id="MobiDB-lite"/>
    </source>
</evidence>
<dbReference type="AlphaFoldDB" id="A0A8C8URZ1"/>